<dbReference type="Gene3D" id="3.30.420.590">
    <property type="match status" value="1"/>
</dbReference>
<dbReference type="InterPro" id="IPR050922">
    <property type="entry name" value="LytR/CpsA/Psr_CW_biosynth"/>
</dbReference>
<dbReference type="eggNOG" id="COG1316">
    <property type="taxonomic scope" value="Bacteria"/>
</dbReference>
<comment type="similarity">
    <text evidence="1">Belongs to the LytR/CpsA/Psr (LCP) family.</text>
</comment>
<protein>
    <submittedName>
        <fullName evidence="4">Transcriptional regulator</fullName>
    </submittedName>
</protein>
<dbReference type="PANTHER" id="PTHR33392">
    <property type="entry name" value="POLYISOPRENYL-TEICHOIC ACID--PEPTIDOGLYCAN TEICHOIC ACID TRANSFERASE TAGU"/>
    <property type="match status" value="1"/>
</dbReference>
<accession>A0A0A3I372</accession>
<dbReference type="STRING" id="1384057.CD33_01850"/>
<organism evidence="4 5">
    <name type="scientific">Ureibacillus sinduriensis BLB-1 = JCM 15800</name>
    <dbReference type="NCBI Taxonomy" id="1384057"/>
    <lineage>
        <taxon>Bacteria</taxon>
        <taxon>Bacillati</taxon>
        <taxon>Bacillota</taxon>
        <taxon>Bacilli</taxon>
        <taxon>Bacillales</taxon>
        <taxon>Caryophanaceae</taxon>
        <taxon>Ureibacillus</taxon>
    </lineage>
</organism>
<dbReference type="Gene3D" id="3.40.630.190">
    <property type="entry name" value="LCP protein"/>
    <property type="match status" value="1"/>
</dbReference>
<keyword evidence="2" id="KW-1133">Transmembrane helix</keyword>
<keyword evidence="5" id="KW-1185">Reference proteome</keyword>
<keyword evidence="2" id="KW-0812">Transmembrane</keyword>
<dbReference type="AlphaFoldDB" id="A0A0A3I372"/>
<evidence type="ECO:0000313" key="4">
    <source>
        <dbReference type="EMBL" id="KGR77945.1"/>
    </source>
</evidence>
<dbReference type="RefSeq" id="WP_036197587.1">
    <property type="nucleotide sequence ID" value="NZ_AVCY01000022.1"/>
</dbReference>
<dbReference type="Proteomes" id="UP000030408">
    <property type="component" value="Unassembled WGS sequence"/>
</dbReference>
<evidence type="ECO:0000259" key="3">
    <source>
        <dbReference type="Pfam" id="PF03816"/>
    </source>
</evidence>
<feature type="domain" description="Cell envelope-related transcriptional attenuator" evidence="3">
    <location>
        <begin position="125"/>
        <end position="242"/>
    </location>
</feature>
<name>A0A0A3I372_9BACL</name>
<keyword evidence="2" id="KW-0472">Membrane</keyword>
<dbReference type="Pfam" id="PF03816">
    <property type="entry name" value="LytR_cpsA_psr"/>
    <property type="match status" value="1"/>
</dbReference>
<proteinExistence type="inferred from homology"/>
<evidence type="ECO:0000313" key="5">
    <source>
        <dbReference type="Proteomes" id="UP000030408"/>
    </source>
</evidence>
<dbReference type="InterPro" id="IPR004474">
    <property type="entry name" value="LytR_CpsA_psr"/>
</dbReference>
<gene>
    <name evidence="4" type="ORF">CD33_01850</name>
</gene>
<dbReference type="PANTHER" id="PTHR33392:SF6">
    <property type="entry name" value="POLYISOPRENYL-TEICHOIC ACID--PEPTIDOGLYCAN TEICHOIC ACID TRANSFERASE TAGU"/>
    <property type="match status" value="1"/>
</dbReference>
<evidence type="ECO:0000256" key="1">
    <source>
        <dbReference type="ARBA" id="ARBA00006068"/>
    </source>
</evidence>
<comment type="caution">
    <text evidence="4">The sequence shown here is derived from an EMBL/GenBank/DDBJ whole genome shotgun (WGS) entry which is preliminary data.</text>
</comment>
<dbReference type="NCBIfam" id="TIGR00350">
    <property type="entry name" value="lytR_cpsA_psr"/>
    <property type="match status" value="1"/>
</dbReference>
<reference evidence="4 5" key="1">
    <citation type="submission" date="2014-02" db="EMBL/GenBank/DDBJ databases">
        <title>Draft genome sequence of Lysinibacillus sinduriensis JCM 15800.</title>
        <authorList>
            <person name="Zhang F."/>
            <person name="Wang G."/>
            <person name="Zhang L."/>
        </authorList>
    </citation>
    <scope>NUCLEOTIDE SEQUENCE [LARGE SCALE GENOMIC DNA]</scope>
    <source>
        <strain evidence="4 5">JCM 15800</strain>
    </source>
</reference>
<evidence type="ECO:0000256" key="2">
    <source>
        <dbReference type="SAM" id="Phobius"/>
    </source>
</evidence>
<dbReference type="OrthoDB" id="2720222at2"/>
<feature type="transmembrane region" description="Helical" evidence="2">
    <location>
        <begin position="52"/>
        <end position="74"/>
    </location>
</feature>
<sequence>MVDKRLKKAFSNVSDRELQFTKENRDRVFEQIHKIDESIDTQKKSLISVKKLAPVTVSLLVLGLCLFLFIPSLLSGGLTRESGSSDFNKGPSTSVASDSIIEEDDFFTTLITVKSKEMENRIYVNLLLTYNKDKKMMKVVSLPYDTYVPVAENEDGTTLYDKLLLAYNFGGAENVSIAVSKLLDMPIDYYAVVDLDTISTLINSMNGIEYNLQEDTRLRAITQVAVEFEKGTHHLNGEEFIALLMNATEGNNFLGEEDLVNLLNTVLNKLEDEIPPTQLKELFTQIEANTSLDHLLDNHLEVNSIKSVSLIDGMISDAVITSNTEGKHIYKFEKEFLNSVSRELTIFN</sequence>
<dbReference type="EMBL" id="JPVO01000034">
    <property type="protein sequence ID" value="KGR77945.1"/>
    <property type="molecule type" value="Genomic_DNA"/>
</dbReference>